<sequence length="541" mass="60589">MVGVPGRSKACHNCRHRRISCGGELPACQKCVKSRRVCTGYQRNHAFILSKDMVASQPASSNDRTVLADESDSGMVMVSGWRMSQRNMSIPYKPDRFLPSQWLLETTSLSPEITSRNVFRDRFFSLFVENHFPAGDSVRLTFGDRNDWVLQIISLPAWTPALEDAMLAVCTARLGRHAAHPALVRESLRLYTKCLCELRRDILDPSARNGEQSLAACLALLLYEVTECPGGTPDGYLAHFRGTIQLLQMRGAGAHTSGLAHSVFQILRIHIMFQGMVRLRKTFLSQPEWREIPWSTAQDGKAPFDRLVDIPLDIPDLSAQRQALESTTDPHQILSGALESIRGGQRMESTVEEWFNHFKDTVPGSLYHPELSNVNSVVDDSDSGKLFPVAFHFPAFIVGQSLVFYWVAVMSVHAHLCFTYEILARLSAMLDSLGRESLSCSCDGTEKPRHCLRHFTMELLPPLGPREQWPRGAAYNICRSVEYFLLDKTRGFGPAAVLPALTMVKGFWKHAAGDWSREIAWVNDMLSRIRESGNGIADALL</sequence>
<dbReference type="Pfam" id="PF00172">
    <property type="entry name" value="Zn_clus"/>
    <property type="match status" value="1"/>
</dbReference>
<dbReference type="Pfam" id="PF11951">
    <property type="entry name" value="Fungal_trans_2"/>
    <property type="match status" value="1"/>
</dbReference>
<organism evidence="3 4">
    <name type="scientific">Pleurostoma richardsiae</name>
    <dbReference type="NCBI Taxonomy" id="41990"/>
    <lineage>
        <taxon>Eukaryota</taxon>
        <taxon>Fungi</taxon>
        <taxon>Dikarya</taxon>
        <taxon>Ascomycota</taxon>
        <taxon>Pezizomycotina</taxon>
        <taxon>Sordariomycetes</taxon>
        <taxon>Sordariomycetidae</taxon>
        <taxon>Calosphaeriales</taxon>
        <taxon>Pleurostomataceae</taxon>
        <taxon>Pleurostoma</taxon>
    </lineage>
</organism>
<gene>
    <name evidence="3" type="ORF">NKR23_g9746</name>
</gene>
<dbReference type="InterPro" id="IPR001138">
    <property type="entry name" value="Zn2Cys6_DnaBD"/>
</dbReference>
<protein>
    <recommendedName>
        <fullName evidence="2">Zn(2)-C6 fungal-type domain-containing protein</fullName>
    </recommendedName>
</protein>
<dbReference type="SUPFAM" id="SSF57701">
    <property type="entry name" value="Zn2/Cys6 DNA-binding domain"/>
    <property type="match status" value="1"/>
</dbReference>
<evidence type="ECO:0000313" key="4">
    <source>
        <dbReference type="Proteomes" id="UP001174694"/>
    </source>
</evidence>
<dbReference type="InterPro" id="IPR053178">
    <property type="entry name" value="Osmoadaptation_assoc"/>
</dbReference>
<dbReference type="InterPro" id="IPR036864">
    <property type="entry name" value="Zn2-C6_fun-type_DNA-bd_sf"/>
</dbReference>
<evidence type="ECO:0000259" key="2">
    <source>
        <dbReference type="PROSITE" id="PS50048"/>
    </source>
</evidence>
<dbReference type="InterPro" id="IPR021858">
    <property type="entry name" value="Fun_TF"/>
</dbReference>
<dbReference type="PROSITE" id="PS00463">
    <property type="entry name" value="ZN2_CY6_FUNGAL_1"/>
    <property type="match status" value="1"/>
</dbReference>
<feature type="domain" description="Zn(2)-C6 fungal-type" evidence="2">
    <location>
        <begin position="10"/>
        <end position="39"/>
    </location>
</feature>
<dbReference type="PANTHER" id="PTHR38111">
    <property type="entry name" value="ZN(2)-C6 FUNGAL-TYPE DOMAIN-CONTAINING PROTEIN-RELATED"/>
    <property type="match status" value="1"/>
</dbReference>
<evidence type="ECO:0000256" key="1">
    <source>
        <dbReference type="ARBA" id="ARBA00023242"/>
    </source>
</evidence>
<accession>A0AA38R461</accession>
<dbReference type="GO" id="GO:0008270">
    <property type="term" value="F:zinc ion binding"/>
    <property type="evidence" value="ECO:0007669"/>
    <property type="project" value="InterPro"/>
</dbReference>
<name>A0AA38R461_9PEZI</name>
<dbReference type="GO" id="GO:0000981">
    <property type="term" value="F:DNA-binding transcription factor activity, RNA polymerase II-specific"/>
    <property type="evidence" value="ECO:0007669"/>
    <property type="project" value="InterPro"/>
</dbReference>
<dbReference type="EMBL" id="JANBVO010000039">
    <property type="protein sequence ID" value="KAJ9136618.1"/>
    <property type="molecule type" value="Genomic_DNA"/>
</dbReference>
<dbReference type="CDD" id="cd00067">
    <property type="entry name" value="GAL4"/>
    <property type="match status" value="1"/>
</dbReference>
<dbReference type="AlphaFoldDB" id="A0AA38R461"/>
<evidence type="ECO:0000313" key="3">
    <source>
        <dbReference type="EMBL" id="KAJ9136618.1"/>
    </source>
</evidence>
<comment type="caution">
    <text evidence="3">The sequence shown here is derived from an EMBL/GenBank/DDBJ whole genome shotgun (WGS) entry which is preliminary data.</text>
</comment>
<dbReference type="PANTHER" id="PTHR38111:SF11">
    <property type="entry name" value="TRANSCRIPTION FACTOR DOMAIN-CONTAINING PROTEIN-RELATED"/>
    <property type="match status" value="1"/>
</dbReference>
<proteinExistence type="predicted"/>
<keyword evidence="4" id="KW-1185">Reference proteome</keyword>
<dbReference type="PROSITE" id="PS50048">
    <property type="entry name" value="ZN2_CY6_FUNGAL_2"/>
    <property type="match status" value="1"/>
</dbReference>
<dbReference type="Proteomes" id="UP001174694">
    <property type="component" value="Unassembled WGS sequence"/>
</dbReference>
<keyword evidence="1" id="KW-0539">Nucleus</keyword>
<dbReference type="Gene3D" id="4.10.240.10">
    <property type="entry name" value="Zn(2)-C6 fungal-type DNA-binding domain"/>
    <property type="match status" value="1"/>
</dbReference>
<reference evidence="3" key="1">
    <citation type="submission" date="2022-07" db="EMBL/GenBank/DDBJ databases">
        <title>Fungi with potential for degradation of polypropylene.</title>
        <authorList>
            <person name="Gostincar C."/>
        </authorList>
    </citation>
    <scope>NUCLEOTIDE SEQUENCE</scope>
    <source>
        <strain evidence="3">EXF-13308</strain>
    </source>
</reference>
<dbReference type="SMART" id="SM00066">
    <property type="entry name" value="GAL4"/>
    <property type="match status" value="1"/>
</dbReference>